<dbReference type="GO" id="GO:0005840">
    <property type="term" value="C:ribosome"/>
    <property type="evidence" value="ECO:0007669"/>
    <property type="project" value="UniProtKB-KW"/>
</dbReference>
<dbReference type="Pfam" id="PF00831">
    <property type="entry name" value="Ribosomal_L29"/>
    <property type="match status" value="1"/>
</dbReference>
<comment type="similarity">
    <text evidence="1 5">Belongs to the universal ribosomal protein uL29 family.</text>
</comment>
<dbReference type="AlphaFoldDB" id="A0A1A9HYU2"/>
<dbReference type="PROSITE" id="PS00579">
    <property type="entry name" value="RIBOSOMAL_L29"/>
    <property type="match status" value="1"/>
</dbReference>
<evidence type="ECO:0000256" key="1">
    <source>
        <dbReference type="ARBA" id="ARBA00009254"/>
    </source>
</evidence>
<dbReference type="InterPro" id="IPR036049">
    <property type="entry name" value="Ribosomal_uL29_sf"/>
</dbReference>
<evidence type="ECO:0000256" key="5">
    <source>
        <dbReference type="HAMAP-Rule" id="MF_00374"/>
    </source>
</evidence>
<dbReference type="HAMAP" id="MF_00374">
    <property type="entry name" value="Ribosomal_uL29"/>
    <property type="match status" value="1"/>
</dbReference>
<dbReference type="Gene3D" id="1.10.287.310">
    <property type="match status" value="1"/>
</dbReference>
<dbReference type="NCBIfam" id="TIGR00012">
    <property type="entry name" value="L29"/>
    <property type="match status" value="1"/>
</dbReference>
<dbReference type="GO" id="GO:1990904">
    <property type="term" value="C:ribonucleoprotein complex"/>
    <property type="evidence" value="ECO:0007669"/>
    <property type="project" value="UniProtKB-KW"/>
</dbReference>
<keyword evidence="2 5" id="KW-0689">Ribosomal protein</keyword>
<evidence type="ECO:0000256" key="3">
    <source>
        <dbReference type="ARBA" id="ARBA00023274"/>
    </source>
</evidence>
<sequence length="71" mass="8126">MSKKKEFIDSIKGLSVEDLKVQLEQSKQRLKKLEFAHAISPLENPMSIRALRKDIARIETFLKQNSEAAKA</sequence>
<organism evidence="6 7">
    <name type="scientific">Niabella ginsenosidivorans</name>
    <dbReference type="NCBI Taxonomy" id="1176587"/>
    <lineage>
        <taxon>Bacteria</taxon>
        <taxon>Pseudomonadati</taxon>
        <taxon>Bacteroidota</taxon>
        <taxon>Chitinophagia</taxon>
        <taxon>Chitinophagales</taxon>
        <taxon>Chitinophagaceae</taxon>
        <taxon>Niabella</taxon>
    </lineage>
</organism>
<dbReference type="GO" id="GO:0006412">
    <property type="term" value="P:translation"/>
    <property type="evidence" value="ECO:0007669"/>
    <property type="project" value="UniProtKB-UniRule"/>
</dbReference>
<dbReference type="STRING" id="1176587.A8C56_04960"/>
<dbReference type="InterPro" id="IPR018254">
    <property type="entry name" value="Ribosomal_uL29_CS"/>
</dbReference>
<evidence type="ECO:0000256" key="2">
    <source>
        <dbReference type="ARBA" id="ARBA00022980"/>
    </source>
</evidence>
<gene>
    <name evidence="5" type="primary">rpmC</name>
    <name evidence="6" type="ORF">A8C56_04960</name>
</gene>
<evidence type="ECO:0000313" key="7">
    <source>
        <dbReference type="Proteomes" id="UP000077667"/>
    </source>
</evidence>
<dbReference type="EMBL" id="CP015772">
    <property type="protein sequence ID" value="ANH80423.1"/>
    <property type="molecule type" value="Genomic_DNA"/>
</dbReference>
<accession>A0A1A9HYU2</accession>
<dbReference type="RefSeq" id="WP_067752851.1">
    <property type="nucleotide sequence ID" value="NZ_CP015772.1"/>
</dbReference>
<dbReference type="CDD" id="cd00427">
    <property type="entry name" value="Ribosomal_L29_HIP"/>
    <property type="match status" value="1"/>
</dbReference>
<evidence type="ECO:0000313" key="6">
    <source>
        <dbReference type="EMBL" id="ANH80423.1"/>
    </source>
</evidence>
<protein>
    <recommendedName>
        <fullName evidence="4 5">Large ribosomal subunit protein uL29</fullName>
    </recommendedName>
</protein>
<dbReference type="GO" id="GO:0003735">
    <property type="term" value="F:structural constituent of ribosome"/>
    <property type="evidence" value="ECO:0007669"/>
    <property type="project" value="InterPro"/>
</dbReference>
<dbReference type="KEGG" id="nia:A8C56_04960"/>
<evidence type="ECO:0000256" key="4">
    <source>
        <dbReference type="ARBA" id="ARBA00035204"/>
    </source>
</evidence>
<dbReference type="OrthoDB" id="5296761at2"/>
<keyword evidence="7" id="KW-1185">Reference proteome</keyword>
<dbReference type="InterPro" id="IPR001854">
    <property type="entry name" value="Ribosomal_uL29"/>
</dbReference>
<reference evidence="6 7" key="1">
    <citation type="submission" date="2016-05" db="EMBL/GenBank/DDBJ databases">
        <title>Niabella ginsenosidivorans BS26 whole genome sequencing.</title>
        <authorList>
            <person name="Im W.T."/>
            <person name="Siddiqi M.Z."/>
        </authorList>
    </citation>
    <scope>NUCLEOTIDE SEQUENCE [LARGE SCALE GENOMIC DNA]</scope>
    <source>
        <strain evidence="6 7">BS26</strain>
    </source>
</reference>
<proteinExistence type="inferred from homology"/>
<name>A0A1A9HYU2_9BACT</name>
<dbReference type="Proteomes" id="UP000077667">
    <property type="component" value="Chromosome"/>
</dbReference>
<dbReference type="SUPFAM" id="SSF46561">
    <property type="entry name" value="Ribosomal protein L29 (L29p)"/>
    <property type="match status" value="1"/>
</dbReference>
<keyword evidence="3 5" id="KW-0687">Ribonucleoprotein</keyword>